<feature type="transmembrane region" description="Helical" evidence="2">
    <location>
        <begin position="159"/>
        <end position="177"/>
    </location>
</feature>
<comment type="caution">
    <text evidence="3">The sequence shown here is derived from an EMBL/GenBank/DDBJ whole genome shotgun (WGS) entry which is preliminary data.</text>
</comment>
<keyword evidence="4" id="KW-1185">Reference proteome</keyword>
<dbReference type="EMBL" id="WVTA01000016">
    <property type="protein sequence ID" value="KAK3201221.1"/>
    <property type="molecule type" value="Genomic_DNA"/>
</dbReference>
<organism evidence="3 4">
    <name type="scientific">Pseudopithomyces chartarum</name>
    <dbReference type="NCBI Taxonomy" id="1892770"/>
    <lineage>
        <taxon>Eukaryota</taxon>
        <taxon>Fungi</taxon>
        <taxon>Dikarya</taxon>
        <taxon>Ascomycota</taxon>
        <taxon>Pezizomycotina</taxon>
        <taxon>Dothideomycetes</taxon>
        <taxon>Pleosporomycetidae</taxon>
        <taxon>Pleosporales</taxon>
        <taxon>Massarineae</taxon>
        <taxon>Didymosphaeriaceae</taxon>
        <taxon>Pseudopithomyces</taxon>
    </lineage>
</organism>
<keyword evidence="2" id="KW-1133">Transmembrane helix</keyword>
<feature type="compositionally biased region" description="Polar residues" evidence="1">
    <location>
        <begin position="1"/>
        <end position="28"/>
    </location>
</feature>
<evidence type="ECO:0000313" key="3">
    <source>
        <dbReference type="EMBL" id="KAK3201221.1"/>
    </source>
</evidence>
<dbReference type="Proteomes" id="UP001280581">
    <property type="component" value="Unassembled WGS sequence"/>
</dbReference>
<dbReference type="PANTHER" id="PTHR35394">
    <property type="entry name" value="DUF3176 DOMAIN-CONTAINING PROTEIN"/>
    <property type="match status" value="1"/>
</dbReference>
<feature type="transmembrane region" description="Helical" evidence="2">
    <location>
        <begin position="63"/>
        <end position="83"/>
    </location>
</feature>
<protein>
    <submittedName>
        <fullName evidence="3">Uncharacterized protein</fullName>
    </submittedName>
</protein>
<evidence type="ECO:0000256" key="2">
    <source>
        <dbReference type="SAM" id="Phobius"/>
    </source>
</evidence>
<name>A0AAN6LPT8_9PLEO</name>
<dbReference type="AlphaFoldDB" id="A0AAN6LPT8"/>
<dbReference type="InterPro" id="IPR021514">
    <property type="entry name" value="DUF3176"/>
</dbReference>
<dbReference type="PANTHER" id="PTHR35394:SF5">
    <property type="entry name" value="DUF3176 DOMAIN-CONTAINING PROTEIN"/>
    <property type="match status" value="1"/>
</dbReference>
<dbReference type="Pfam" id="PF11374">
    <property type="entry name" value="DUF3176"/>
    <property type="match status" value="1"/>
</dbReference>
<proteinExistence type="predicted"/>
<accession>A0AAN6LPT8</accession>
<evidence type="ECO:0000256" key="1">
    <source>
        <dbReference type="SAM" id="MobiDB-lite"/>
    </source>
</evidence>
<sequence>MEDQRSVSLLSATRESRATGNTEVSSVLRQKDDGNNENYSVARVASIRPAKAGGKYFGWWWEVYAMSLSVASTIAVIAVLISVQGKPLSEWKMPIQPNSLVAIFSTIAKSALLVPIAECISQLKWTYFESPRTLSQLQLFDDASRGPWGSLILLWKTKATALLASLGAFITILLLAFEPFTQQVVRVQVKNTLMKNETSDFTYALSFTDPRYKATDPDPTVDPQDLKDVLRDDGITPFYGMECNITKPDFPRIFIDFTYDPETKIRNLIGASGSSEEIVFGNAEVNEERFHRGFGTDDLYPTSAEYVNNDYGNEPGDDAFRSAQENATSAEHVNLRPLRIIAGPINDKYEDVAKSVGGPSSNFTIGPRPMIHLAGLIEDNLSSDNAKDFLLQRSNGNWSVVIEDITKVAGDFLRSSGNSDADNIPGKASVGWVLDAHGRSK</sequence>
<reference evidence="3 4" key="1">
    <citation type="submission" date="2021-02" db="EMBL/GenBank/DDBJ databases">
        <title>Genome assembly of Pseudopithomyces chartarum.</title>
        <authorList>
            <person name="Jauregui R."/>
            <person name="Singh J."/>
            <person name="Voisey C."/>
        </authorList>
    </citation>
    <scope>NUCLEOTIDE SEQUENCE [LARGE SCALE GENOMIC DNA]</scope>
    <source>
        <strain evidence="3 4">AGR01</strain>
    </source>
</reference>
<keyword evidence="2" id="KW-0812">Transmembrane</keyword>
<gene>
    <name evidence="3" type="ORF">GRF29_185g107510</name>
</gene>
<evidence type="ECO:0000313" key="4">
    <source>
        <dbReference type="Proteomes" id="UP001280581"/>
    </source>
</evidence>
<feature type="region of interest" description="Disordered" evidence="1">
    <location>
        <begin position="1"/>
        <end position="29"/>
    </location>
</feature>
<keyword evidence="2" id="KW-0472">Membrane</keyword>